<feature type="domain" description="RING-type" evidence="7">
    <location>
        <begin position="44"/>
        <end position="99"/>
    </location>
</feature>
<feature type="transmembrane region" description="Helical" evidence="6">
    <location>
        <begin position="232"/>
        <end position="254"/>
    </location>
</feature>
<evidence type="ECO:0000256" key="4">
    <source>
        <dbReference type="PROSITE-ProRule" id="PRU00175"/>
    </source>
</evidence>
<reference evidence="8" key="1">
    <citation type="journal article" date="2013" name="J. Plant Res.">
        <title>Effect of fungi and light on seed germination of three Opuntia species from semiarid lands of central Mexico.</title>
        <authorList>
            <person name="Delgado-Sanchez P."/>
            <person name="Jimenez-Bremont J.F."/>
            <person name="Guerrero-Gonzalez Mde L."/>
            <person name="Flores J."/>
        </authorList>
    </citation>
    <scope>NUCLEOTIDE SEQUENCE</scope>
    <source>
        <tissue evidence="8">Cladode</tissue>
    </source>
</reference>
<dbReference type="InterPro" id="IPR027370">
    <property type="entry name" value="Znf-RING_euk"/>
</dbReference>
<protein>
    <recommendedName>
        <fullName evidence="7">RING-type domain-containing protein</fullName>
    </recommendedName>
</protein>
<feature type="region of interest" description="Disordered" evidence="5">
    <location>
        <begin position="153"/>
        <end position="172"/>
    </location>
</feature>
<sequence length="266" mass="29714">MWNFQSTVSNLRLRKVSTEPNLSCNDLSDDDAASSSSGGEGLECPICWESFNIVENVPYVLWCGHTLCQNCVLGLQWAVVKLPAQKIRLPFFVSCPWCNLFSFRLVYRGNLRFPRKNYFILWMVESLNGERAKSASSVCGDNQPVLSPRRSLLPGSSPMSHSPGRAQSTHPRGLVGNSLDDRRAANSVNANRPLFSLHKSLDIFIQFAAKFPLVIIFLVIIFLVIPGSMAVLALYFLITILLAVPSFLVLYIAYPSLDWLLREIAS</sequence>
<dbReference type="SUPFAM" id="SSF57850">
    <property type="entry name" value="RING/U-box"/>
    <property type="match status" value="1"/>
</dbReference>
<dbReference type="EMBL" id="GISG01035250">
    <property type="protein sequence ID" value="MBA4621779.1"/>
    <property type="molecule type" value="Transcribed_RNA"/>
</dbReference>
<keyword evidence="6" id="KW-0812">Transmembrane</keyword>
<keyword evidence="6" id="KW-1133">Transmembrane helix</keyword>
<keyword evidence="2 4" id="KW-0863">Zinc-finger</keyword>
<evidence type="ECO:0000256" key="3">
    <source>
        <dbReference type="ARBA" id="ARBA00022833"/>
    </source>
</evidence>
<dbReference type="InterPro" id="IPR013083">
    <property type="entry name" value="Znf_RING/FYVE/PHD"/>
</dbReference>
<dbReference type="InterPro" id="IPR001841">
    <property type="entry name" value="Znf_RING"/>
</dbReference>
<dbReference type="PROSITE" id="PS50089">
    <property type="entry name" value="ZF_RING_2"/>
    <property type="match status" value="1"/>
</dbReference>
<evidence type="ECO:0000259" key="7">
    <source>
        <dbReference type="PROSITE" id="PS50089"/>
    </source>
</evidence>
<dbReference type="InterPro" id="IPR017907">
    <property type="entry name" value="Znf_RING_CS"/>
</dbReference>
<keyword evidence="3" id="KW-0862">Zinc</keyword>
<evidence type="ECO:0000256" key="6">
    <source>
        <dbReference type="SAM" id="Phobius"/>
    </source>
</evidence>
<accession>A0A7C8YM54</accession>
<dbReference type="PANTHER" id="PTHR46616:SF1">
    <property type="entry name" value="TRANSCRIPTION FACTOR C2H2 FAMILY-RELATED"/>
    <property type="match status" value="1"/>
</dbReference>
<feature type="transmembrane region" description="Helical" evidence="6">
    <location>
        <begin position="203"/>
        <end position="225"/>
    </location>
</feature>
<evidence type="ECO:0000256" key="1">
    <source>
        <dbReference type="ARBA" id="ARBA00022723"/>
    </source>
</evidence>
<dbReference type="PROSITE" id="PS00518">
    <property type="entry name" value="ZF_RING_1"/>
    <property type="match status" value="1"/>
</dbReference>
<organism evidence="8">
    <name type="scientific">Opuntia streptacantha</name>
    <name type="common">Prickly pear cactus</name>
    <name type="synonym">Opuntia cardona</name>
    <dbReference type="NCBI Taxonomy" id="393608"/>
    <lineage>
        <taxon>Eukaryota</taxon>
        <taxon>Viridiplantae</taxon>
        <taxon>Streptophyta</taxon>
        <taxon>Embryophyta</taxon>
        <taxon>Tracheophyta</taxon>
        <taxon>Spermatophyta</taxon>
        <taxon>Magnoliopsida</taxon>
        <taxon>eudicotyledons</taxon>
        <taxon>Gunneridae</taxon>
        <taxon>Pentapetalae</taxon>
        <taxon>Caryophyllales</taxon>
        <taxon>Cactineae</taxon>
        <taxon>Cactaceae</taxon>
        <taxon>Opuntioideae</taxon>
        <taxon>Opuntia</taxon>
    </lineage>
</organism>
<evidence type="ECO:0000313" key="8">
    <source>
        <dbReference type="EMBL" id="MBA4621779.1"/>
    </source>
</evidence>
<dbReference type="Gene3D" id="3.30.40.10">
    <property type="entry name" value="Zinc/RING finger domain, C3HC4 (zinc finger)"/>
    <property type="match status" value="1"/>
</dbReference>
<dbReference type="GO" id="GO:0008270">
    <property type="term" value="F:zinc ion binding"/>
    <property type="evidence" value="ECO:0007669"/>
    <property type="project" value="UniProtKB-KW"/>
</dbReference>
<evidence type="ECO:0000256" key="2">
    <source>
        <dbReference type="ARBA" id="ARBA00022771"/>
    </source>
</evidence>
<reference evidence="8" key="2">
    <citation type="submission" date="2020-07" db="EMBL/GenBank/DDBJ databases">
        <authorList>
            <person name="Vera ALvarez R."/>
            <person name="Arias-Moreno D.M."/>
            <person name="Jimenez-Jacinto V."/>
            <person name="Jimenez-Bremont J.F."/>
            <person name="Swaminathan K."/>
            <person name="Moose S.P."/>
            <person name="Guerrero-Gonzalez M.L."/>
            <person name="Marino-Ramirez L."/>
            <person name="Landsman D."/>
            <person name="Rodriguez-Kessler M."/>
            <person name="Delgado-Sanchez P."/>
        </authorList>
    </citation>
    <scope>NUCLEOTIDE SEQUENCE</scope>
    <source>
        <tissue evidence="8">Cladode</tissue>
    </source>
</reference>
<evidence type="ECO:0000256" key="5">
    <source>
        <dbReference type="SAM" id="MobiDB-lite"/>
    </source>
</evidence>
<dbReference type="AlphaFoldDB" id="A0A7C8YM54"/>
<keyword evidence="1" id="KW-0479">Metal-binding</keyword>
<dbReference type="Pfam" id="PF13445">
    <property type="entry name" value="zf-RING_UBOX"/>
    <property type="match status" value="1"/>
</dbReference>
<keyword evidence="6" id="KW-0472">Membrane</keyword>
<dbReference type="PANTHER" id="PTHR46616">
    <property type="entry name" value="UBIQUITIN-PROTEIN LIGASE"/>
    <property type="match status" value="1"/>
</dbReference>
<proteinExistence type="predicted"/>
<name>A0A7C8YM54_OPUST</name>